<reference evidence="1 2" key="2">
    <citation type="journal article" date="2022" name="Mol. Ecol. Resour.">
        <title>The genomes of chicory, endive, great burdock and yacon provide insights into Asteraceae paleo-polyploidization history and plant inulin production.</title>
        <authorList>
            <person name="Fan W."/>
            <person name="Wang S."/>
            <person name="Wang H."/>
            <person name="Wang A."/>
            <person name="Jiang F."/>
            <person name="Liu H."/>
            <person name="Zhao H."/>
            <person name="Xu D."/>
            <person name="Zhang Y."/>
        </authorList>
    </citation>
    <scope>NUCLEOTIDE SEQUENCE [LARGE SCALE GENOMIC DNA]</scope>
    <source>
        <strain evidence="2">cv. Yunnan</strain>
        <tissue evidence="1">Leaves</tissue>
    </source>
</reference>
<sequence>MEVEVRGWRKTGRPKQGNPSFTELKTVRCIIHDHQLEDIYKITEMSKSSTDVKPLEITSTLDEITIEESVPYSDDILMEKISGGSLLEKKEVRRVAATKK</sequence>
<dbReference type="Proteomes" id="UP001056120">
    <property type="component" value="Linkage Group LG01"/>
</dbReference>
<protein>
    <submittedName>
        <fullName evidence="1">Uncharacterized protein</fullName>
    </submittedName>
</protein>
<evidence type="ECO:0000313" key="1">
    <source>
        <dbReference type="EMBL" id="KAI3827459.1"/>
    </source>
</evidence>
<keyword evidence="2" id="KW-1185">Reference proteome</keyword>
<name>A0ACB9K5B8_9ASTR</name>
<organism evidence="1 2">
    <name type="scientific">Smallanthus sonchifolius</name>
    <dbReference type="NCBI Taxonomy" id="185202"/>
    <lineage>
        <taxon>Eukaryota</taxon>
        <taxon>Viridiplantae</taxon>
        <taxon>Streptophyta</taxon>
        <taxon>Embryophyta</taxon>
        <taxon>Tracheophyta</taxon>
        <taxon>Spermatophyta</taxon>
        <taxon>Magnoliopsida</taxon>
        <taxon>eudicotyledons</taxon>
        <taxon>Gunneridae</taxon>
        <taxon>Pentapetalae</taxon>
        <taxon>asterids</taxon>
        <taxon>campanulids</taxon>
        <taxon>Asterales</taxon>
        <taxon>Asteraceae</taxon>
        <taxon>Asteroideae</taxon>
        <taxon>Heliantheae alliance</taxon>
        <taxon>Millerieae</taxon>
        <taxon>Smallanthus</taxon>
    </lineage>
</organism>
<reference evidence="2" key="1">
    <citation type="journal article" date="2022" name="Mol. Ecol. Resour.">
        <title>The genomes of chicory, endive, great burdock and yacon provide insights into Asteraceae palaeo-polyploidization history and plant inulin production.</title>
        <authorList>
            <person name="Fan W."/>
            <person name="Wang S."/>
            <person name="Wang H."/>
            <person name="Wang A."/>
            <person name="Jiang F."/>
            <person name="Liu H."/>
            <person name="Zhao H."/>
            <person name="Xu D."/>
            <person name="Zhang Y."/>
        </authorList>
    </citation>
    <scope>NUCLEOTIDE SEQUENCE [LARGE SCALE GENOMIC DNA]</scope>
    <source>
        <strain evidence="2">cv. Yunnan</strain>
    </source>
</reference>
<dbReference type="EMBL" id="CM042018">
    <property type="protein sequence ID" value="KAI3827459.1"/>
    <property type="molecule type" value="Genomic_DNA"/>
</dbReference>
<comment type="caution">
    <text evidence="1">The sequence shown here is derived from an EMBL/GenBank/DDBJ whole genome shotgun (WGS) entry which is preliminary data.</text>
</comment>
<gene>
    <name evidence="1" type="ORF">L1987_01534</name>
</gene>
<proteinExistence type="predicted"/>
<evidence type="ECO:0000313" key="2">
    <source>
        <dbReference type="Proteomes" id="UP001056120"/>
    </source>
</evidence>
<accession>A0ACB9K5B8</accession>